<dbReference type="CDD" id="cd04486">
    <property type="entry name" value="YhcR_OBF_like"/>
    <property type="match status" value="1"/>
</dbReference>
<protein>
    <submittedName>
        <fullName evidence="2">ExeM/NucH family extracellular endonuclease</fullName>
    </submittedName>
</protein>
<dbReference type="Gene3D" id="3.60.10.10">
    <property type="entry name" value="Endonuclease/exonuclease/phosphatase"/>
    <property type="match status" value="1"/>
</dbReference>
<dbReference type="PANTHER" id="PTHR42834:SF1">
    <property type="entry name" value="ENDONUCLEASE_EXONUCLEASE_PHOSPHATASE FAMILY PROTEIN (AFU_ORTHOLOGUE AFUA_3G09210)"/>
    <property type="match status" value="1"/>
</dbReference>
<dbReference type="Pfam" id="PF03372">
    <property type="entry name" value="Exo_endo_phos"/>
    <property type="match status" value="1"/>
</dbReference>
<feature type="domain" description="Endonuclease/exonuclease/phosphatase" evidence="1">
    <location>
        <begin position="240"/>
        <end position="506"/>
    </location>
</feature>
<keyword evidence="2" id="KW-0540">Nuclease</keyword>
<name>A0ABS7EHE0_9GAMM</name>
<dbReference type="GO" id="GO:0004519">
    <property type="term" value="F:endonuclease activity"/>
    <property type="evidence" value="ECO:0007669"/>
    <property type="project" value="UniProtKB-KW"/>
</dbReference>
<gene>
    <name evidence="2" type="ORF">K0504_11905</name>
</gene>
<keyword evidence="2" id="KW-0378">Hydrolase</keyword>
<reference evidence="2" key="1">
    <citation type="submission" date="2021-07" db="EMBL/GenBank/DDBJ databases">
        <title>Neiella marina sp. nov., isolated from the intestinal content of sea cucumber Apostichopus japonicus.</title>
        <authorList>
            <person name="Bai X."/>
        </authorList>
    </citation>
    <scope>NUCLEOTIDE SEQUENCE</scope>
    <source>
        <strain evidence="2">126</strain>
    </source>
</reference>
<evidence type="ECO:0000313" key="2">
    <source>
        <dbReference type="EMBL" id="MBW8191740.1"/>
    </source>
</evidence>
<accession>A0ABS7EHE0</accession>
<dbReference type="EMBL" id="JAHZSS010000014">
    <property type="protein sequence ID" value="MBW8191740.1"/>
    <property type="molecule type" value="Genomic_DNA"/>
</dbReference>
<proteinExistence type="predicted"/>
<evidence type="ECO:0000313" key="3">
    <source>
        <dbReference type="Proteomes" id="UP001166251"/>
    </source>
</evidence>
<dbReference type="Proteomes" id="UP001166251">
    <property type="component" value="Unassembled WGS sequence"/>
</dbReference>
<keyword evidence="3" id="KW-1185">Reference proteome</keyword>
<dbReference type="SUPFAM" id="SSF56219">
    <property type="entry name" value="DNase I-like"/>
    <property type="match status" value="1"/>
</dbReference>
<sequence>MTPYDGQLVEVEGVVTAIVESQNGFYLQDFGDGDITTSDGIFVFTGSASFDLAEGDEIRLSGYAGEYYDNSQLSSINELVHCGSSSLPTPYDVVLPVDDALALEALEGMRVQLSDLTVNEVYNLGRYGEVLLANGRRWIPTQIATPGDESQAIDAQNELNKLLLDDGSTAQNPANVPFPTGGLSADNTLRVGDTVDSAVGVMYYSYSEYRVYPTSDVEFSATNPRTLAPEILTEGNLKVASFNVLNFFNGDGEGDGFPTARGAESAEELSRQSAKLIEAMVTLDADIIGVMEIENDGYGELSAIAELTNLLATASGQNWAFIDAGGPIGTDEIAVGLLYRPDVVSPVAEPQILTSENSPIDDDGVALFNDQKNRPALAQQFQLDNEASLVAIVNHLKSKGSACGDGDDDSTTGQGNCNLTRTRAAQALAQWTEQQFAEQAVLIMGDLNAYAKEDPITTLEQAGFQQASEVLGKENSYSYVYSGETGQLDHALVNESLASTLIDVTEWHINTDEPKALDYTLSYKSIEQQDLFYAADAYRSSDHDPVVVAFDIAAPDATPTARFQLVRLGRIFIAISRAYDEEDGLRGLQHQWQVNGADAGSYRWVMGRINRRDALEVTLTVTDSAEQSDSLTKLSQR</sequence>
<dbReference type="InterPro" id="IPR036691">
    <property type="entry name" value="Endo/exonu/phosph_ase_sf"/>
</dbReference>
<dbReference type="RefSeq" id="WP_220104417.1">
    <property type="nucleotide sequence ID" value="NZ_JAHZSS010000014.1"/>
</dbReference>
<dbReference type="NCBIfam" id="NF033681">
    <property type="entry name" value="ExeM_NucH_DNase"/>
    <property type="match status" value="1"/>
</dbReference>
<dbReference type="PANTHER" id="PTHR42834">
    <property type="entry name" value="ENDONUCLEASE/EXONUCLEASE/PHOSPHATASE FAMILY PROTEIN (AFU_ORTHOLOGUE AFUA_3G09210)"/>
    <property type="match status" value="1"/>
</dbReference>
<comment type="caution">
    <text evidence="2">The sequence shown here is derived from an EMBL/GenBank/DDBJ whole genome shotgun (WGS) entry which is preliminary data.</text>
</comment>
<organism evidence="2 3">
    <name type="scientific">Neiella holothuriorum</name>
    <dbReference type="NCBI Taxonomy" id="2870530"/>
    <lineage>
        <taxon>Bacteria</taxon>
        <taxon>Pseudomonadati</taxon>
        <taxon>Pseudomonadota</taxon>
        <taxon>Gammaproteobacteria</taxon>
        <taxon>Alteromonadales</taxon>
        <taxon>Echinimonadaceae</taxon>
        <taxon>Neiella</taxon>
    </lineage>
</organism>
<dbReference type="InterPro" id="IPR005135">
    <property type="entry name" value="Endo/exonuclease/phosphatase"/>
</dbReference>
<dbReference type="InterPro" id="IPR047971">
    <property type="entry name" value="ExeM-like"/>
</dbReference>
<keyword evidence="2" id="KW-0255">Endonuclease</keyword>
<dbReference type="CDD" id="cd10283">
    <property type="entry name" value="MnuA_DNase1-like"/>
    <property type="match status" value="1"/>
</dbReference>
<evidence type="ECO:0000259" key="1">
    <source>
        <dbReference type="Pfam" id="PF03372"/>
    </source>
</evidence>